<feature type="transmembrane region" description="Helical" evidence="1">
    <location>
        <begin position="6"/>
        <end position="28"/>
    </location>
</feature>
<sequence>AGTIGPWVIAIGAYRYAFVAAGWALPWLRGDLPRRQSRSAVAALQGIVLIVAATGVVPTPVLVLSLALLTWSFARDVRYLHQADARQRADVAEVRTARAAEPFVSVGHTS</sequence>
<dbReference type="Proteomes" id="UP000184440">
    <property type="component" value="Unassembled WGS sequence"/>
</dbReference>
<accession>A0A1M7RIQ0</accession>
<feature type="transmembrane region" description="Helical" evidence="1">
    <location>
        <begin position="40"/>
        <end position="69"/>
    </location>
</feature>
<evidence type="ECO:0000313" key="2">
    <source>
        <dbReference type="EMBL" id="SHN46157.1"/>
    </source>
</evidence>
<organism evidence="2 3">
    <name type="scientific">Cryptosporangium aurantiacum</name>
    <dbReference type="NCBI Taxonomy" id="134849"/>
    <lineage>
        <taxon>Bacteria</taxon>
        <taxon>Bacillati</taxon>
        <taxon>Actinomycetota</taxon>
        <taxon>Actinomycetes</taxon>
        <taxon>Cryptosporangiales</taxon>
        <taxon>Cryptosporangiaceae</taxon>
        <taxon>Cryptosporangium</taxon>
    </lineage>
</organism>
<dbReference type="EMBL" id="FRCS01000014">
    <property type="protein sequence ID" value="SHN46157.1"/>
    <property type="molecule type" value="Genomic_DNA"/>
</dbReference>
<evidence type="ECO:0000313" key="3">
    <source>
        <dbReference type="Proteomes" id="UP000184440"/>
    </source>
</evidence>
<protein>
    <submittedName>
        <fullName evidence="2">Uncharacterized protein</fullName>
    </submittedName>
</protein>
<keyword evidence="1" id="KW-0472">Membrane</keyword>
<feature type="non-terminal residue" evidence="2">
    <location>
        <position position="1"/>
    </location>
</feature>
<dbReference type="STRING" id="134849.SAMN05443668_1141"/>
<evidence type="ECO:0000256" key="1">
    <source>
        <dbReference type="SAM" id="Phobius"/>
    </source>
</evidence>
<name>A0A1M7RIQ0_9ACTN</name>
<keyword evidence="1" id="KW-0812">Transmembrane</keyword>
<reference evidence="2 3" key="1">
    <citation type="submission" date="2016-11" db="EMBL/GenBank/DDBJ databases">
        <authorList>
            <person name="Jaros S."/>
            <person name="Januszkiewicz K."/>
            <person name="Wedrychowicz H."/>
        </authorList>
    </citation>
    <scope>NUCLEOTIDE SEQUENCE [LARGE SCALE GENOMIC DNA]</scope>
    <source>
        <strain evidence="2 3">DSM 46144</strain>
    </source>
</reference>
<keyword evidence="1" id="KW-1133">Transmembrane helix</keyword>
<dbReference type="AlphaFoldDB" id="A0A1M7RIQ0"/>
<proteinExistence type="predicted"/>
<gene>
    <name evidence="2" type="ORF">SAMN05443668_1141</name>
</gene>
<keyword evidence="3" id="KW-1185">Reference proteome</keyword>